<dbReference type="InterPro" id="IPR051333">
    <property type="entry name" value="CLIP_Serine_Protease"/>
</dbReference>
<evidence type="ECO:0000259" key="1">
    <source>
        <dbReference type="PROSITE" id="PS50240"/>
    </source>
</evidence>
<dbReference type="PROSITE" id="PS50240">
    <property type="entry name" value="TRYPSIN_DOM"/>
    <property type="match status" value="1"/>
</dbReference>
<dbReference type="SMART" id="SM00020">
    <property type="entry name" value="Tryp_SPc"/>
    <property type="match status" value="1"/>
</dbReference>
<dbReference type="GO" id="GO:0006508">
    <property type="term" value="P:proteolysis"/>
    <property type="evidence" value="ECO:0007669"/>
    <property type="project" value="InterPro"/>
</dbReference>
<dbReference type="InterPro" id="IPR009003">
    <property type="entry name" value="Peptidase_S1_PA"/>
</dbReference>
<proteinExistence type="predicted"/>
<organism evidence="2 3">
    <name type="scientific">Dinoponera quadriceps</name>
    <name type="common">South American ant</name>
    <dbReference type="NCBI Taxonomy" id="609295"/>
    <lineage>
        <taxon>Eukaryota</taxon>
        <taxon>Metazoa</taxon>
        <taxon>Ecdysozoa</taxon>
        <taxon>Arthropoda</taxon>
        <taxon>Hexapoda</taxon>
        <taxon>Insecta</taxon>
        <taxon>Pterygota</taxon>
        <taxon>Neoptera</taxon>
        <taxon>Endopterygota</taxon>
        <taxon>Hymenoptera</taxon>
        <taxon>Apocrita</taxon>
        <taxon>Aculeata</taxon>
        <taxon>Formicoidea</taxon>
        <taxon>Formicidae</taxon>
        <taxon>Ponerinae</taxon>
        <taxon>Ponerini</taxon>
        <taxon>Dinoponera</taxon>
    </lineage>
</organism>
<dbReference type="PANTHER" id="PTHR24260">
    <property type="match status" value="1"/>
</dbReference>
<dbReference type="SUPFAM" id="SSF50494">
    <property type="entry name" value="Trypsin-like serine proteases"/>
    <property type="match status" value="1"/>
</dbReference>
<dbReference type="InterPro" id="IPR001254">
    <property type="entry name" value="Trypsin_dom"/>
</dbReference>
<dbReference type="GeneID" id="106745205"/>
<dbReference type="Gene3D" id="2.40.10.10">
    <property type="entry name" value="Trypsin-like serine proteases"/>
    <property type="match status" value="1"/>
</dbReference>
<reference evidence="3" key="1">
    <citation type="submission" date="2025-08" db="UniProtKB">
        <authorList>
            <consortium name="RefSeq"/>
        </authorList>
    </citation>
    <scope>IDENTIFICATION</scope>
</reference>
<dbReference type="Proteomes" id="UP000515204">
    <property type="component" value="Unplaced"/>
</dbReference>
<keyword evidence="2" id="KW-1185">Reference proteome</keyword>
<dbReference type="AlphaFoldDB" id="A0A6P3XCF3"/>
<dbReference type="KEGG" id="dqu:106745205"/>
<feature type="domain" description="Peptidase S1" evidence="1">
    <location>
        <begin position="62"/>
        <end position="310"/>
    </location>
</feature>
<dbReference type="OrthoDB" id="238681at2759"/>
<dbReference type="RefSeq" id="XP_014476056.1">
    <property type="nucleotide sequence ID" value="XM_014620570.1"/>
</dbReference>
<dbReference type="GO" id="GO:0004252">
    <property type="term" value="F:serine-type endopeptidase activity"/>
    <property type="evidence" value="ECO:0007669"/>
    <property type="project" value="InterPro"/>
</dbReference>
<dbReference type="InterPro" id="IPR043504">
    <property type="entry name" value="Peptidase_S1_PA_chymotrypsin"/>
</dbReference>
<evidence type="ECO:0000313" key="2">
    <source>
        <dbReference type="Proteomes" id="UP000515204"/>
    </source>
</evidence>
<gene>
    <name evidence="3" type="primary">LOC106745205</name>
</gene>
<dbReference type="PANTHER" id="PTHR24260:SF143">
    <property type="entry name" value="SERINE PROTEASE GD-LIKE PROTEIN"/>
    <property type="match status" value="1"/>
</dbReference>
<dbReference type="Pfam" id="PF00089">
    <property type="entry name" value="Trypsin"/>
    <property type="match status" value="1"/>
</dbReference>
<evidence type="ECO:0000313" key="3">
    <source>
        <dbReference type="RefSeq" id="XP_014476056.1"/>
    </source>
</evidence>
<sequence length="310" mass="35166">MQQLIAWVACTTIALGLITFSILHNIYSSPQNNSSDTSQHQSQPSEKYNECGRNINVTDINIYRNNATEILPGQWSWLVAFYFVQYDFHFKCFGSLVTNRHVLTVAHCFKNSEQRSQNIPASAMLACLGQHDGKDMGSTCRELESYKVHPDYKHQLSGDSDLAIVVLRTFVEYSPTIRPICLWNGSSDLQDVVNKSALLVRFDREDDIKINLSMVQIAEIPIVSQEECEQSDRRFANFTSNRTFCAGSKGKGLCDIDSGSNLVLHNLITGRYEIRGMAARILYNGNNCNNEQYIVFIDLAKYMSWILTFI</sequence>
<accession>A0A6P3XCF3</accession>
<dbReference type="CDD" id="cd00190">
    <property type="entry name" value="Tryp_SPc"/>
    <property type="match status" value="1"/>
</dbReference>
<protein>
    <submittedName>
        <fullName evidence="3">Serine protease gd-like isoform X1</fullName>
    </submittedName>
</protein>
<name>A0A6P3XCF3_DINQU</name>